<dbReference type="RefSeq" id="WP_165109037.1">
    <property type="nucleotide sequence ID" value="NZ_JAAKYA010000092.1"/>
</dbReference>
<evidence type="ECO:0000313" key="2">
    <source>
        <dbReference type="Proteomes" id="UP000477311"/>
    </source>
</evidence>
<dbReference type="AlphaFoldDB" id="A0A6M1RSS8"/>
<dbReference type="Gene3D" id="2.60.40.1180">
    <property type="entry name" value="Golgi alpha-mannosidase II"/>
    <property type="match status" value="1"/>
</dbReference>
<proteinExistence type="predicted"/>
<dbReference type="InterPro" id="IPR013780">
    <property type="entry name" value="Glyco_hydro_b"/>
</dbReference>
<accession>A0A6M1RSS8</accession>
<organism evidence="1 2">
    <name type="scientific">Limisphaera ngatamarikiensis</name>
    <dbReference type="NCBI Taxonomy" id="1324935"/>
    <lineage>
        <taxon>Bacteria</taxon>
        <taxon>Pseudomonadati</taxon>
        <taxon>Verrucomicrobiota</taxon>
        <taxon>Verrucomicrobiia</taxon>
        <taxon>Limisphaerales</taxon>
        <taxon>Limisphaeraceae</taxon>
        <taxon>Limisphaera</taxon>
    </lineage>
</organism>
<dbReference type="EMBL" id="JAAKYA010000092">
    <property type="protein sequence ID" value="NGO40437.1"/>
    <property type="molecule type" value="Genomic_DNA"/>
</dbReference>
<name>A0A6M1RSS8_9BACT</name>
<protein>
    <submittedName>
        <fullName evidence="1">Alpha-L-arabinofuranosidase</fullName>
    </submittedName>
</protein>
<dbReference type="Gene3D" id="2.60.120.430">
    <property type="entry name" value="Galactose-binding lectin"/>
    <property type="match status" value="1"/>
</dbReference>
<keyword evidence="2" id="KW-1185">Reference proteome</keyword>
<evidence type="ECO:0000313" key="1">
    <source>
        <dbReference type="EMBL" id="NGO40437.1"/>
    </source>
</evidence>
<dbReference type="PANTHER" id="PTHR43576">
    <property type="entry name" value="ALPHA-L-ARABINOFURANOSIDASE C-RELATED"/>
    <property type="match status" value="1"/>
</dbReference>
<gene>
    <name evidence="1" type="ORF">G4L39_13700</name>
</gene>
<reference evidence="1 2" key="1">
    <citation type="submission" date="2020-02" db="EMBL/GenBank/DDBJ databases">
        <title>Draft genome sequence of Limisphaera ngatamarikiensis NGM72.4T, a thermophilic Verrucomicrobia grouped in subdivision 3.</title>
        <authorList>
            <person name="Carere C.R."/>
            <person name="Steen J."/>
            <person name="Hugenholtz P."/>
            <person name="Stott M.B."/>
        </authorList>
    </citation>
    <scope>NUCLEOTIDE SEQUENCE [LARGE SCALE GENOMIC DNA]</scope>
    <source>
        <strain evidence="1 2">NGM72.4</strain>
    </source>
</reference>
<dbReference type="InterPro" id="IPR017853">
    <property type="entry name" value="GH"/>
</dbReference>
<dbReference type="GO" id="GO:0000272">
    <property type="term" value="P:polysaccharide catabolic process"/>
    <property type="evidence" value="ECO:0007669"/>
    <property type="project" value="TreeGrafter"/>
</dbReference>
<dbReference type="SUPFAM" id="SSF51445">
    <property type="entry name" value="(Trans)glycosidases"/>
    <property type="match status" value="1"/>
</dbReference>
<dbReference type="Gene3D" id="3.20.20.80">
    <property type="entry name" value="Glycosidases"/>
    <property type="match status" value="1"/>
</dbReference>
<dbReference type="PANTHER" id="PTHR43576:SF3">
    <property type="entry name" value="ALPHA-L-ARABINOFURANOSIDASE C"/>
    <property type="match status" value="1"/>
</dbReference>
<comment type="caution">
    <text evidence="1">The sequence shown here is derived from an EMBL/GenBank/DDBJ whole genome shotgun (WGS) entry which is preliminary data.</text>
</comment>
<sequence length="733" mass="81947">MTPTESPRPRSRPQKLGALLLALWPVALVAQTPLDIYTDRLVNGFEDWSWIDRDLLQTNVVASGSAAIRATGNASQWPALSFRREPFNARLYQSLVFRAHGGTTGGQRLQVSAQDASGTGPAYILPVPLPANQWRTFVVPLEALGKADSTTLERINLQLRPNGTSGTFYVDEVRLDPRPVPEIVQLTVRADRSLRTADNRWFGVNAVIWDNDFADNATERNRTLGLLREMGITTLRFPGGSLSDEYHWESNRSRTNTWQWNTSFEEFMSVATNLNAEIFITVNYGSGTPEEAAAWVRYANLTRGYRIRYWEIGNECYGPWEYDTNARPHDAYTYAVRAAEYIRQMKAVDPTIRIGVVAVPGEDRYDNGYRDHPAVNPRTGQTHYGWTPRMLTTLRSLGVRPDFLIHHHYPQWTPENPVHSPVSDPLVLQSTDNWARDAADLRQQIRDYFGPDGEAIELVVTENNIDAGAQGRQSTSLVNALYYADSLGQLMRTEFNAFVWWDLRNGTDRSGSFDPTLYGWRDYGDLGIINGPSTRHPVFYAVKLMSLFARAGDAILETTSEDPRLAVHAARRTNGTLTVLVLNKDSRAHFTGQISLQGFLPQPAATLHFYGIPQDEAARTNAPLANQDITASTLTLPGPVFTHTFPPLSLTLFTFNPANLDPPVLRLHRPGLSGPWQLEIQGTPGAALVLETSTNLVTWTALATNRPAAGLWNFEVPPEPAQPARYWRARAEP</sequence>
<dbReference type="Proteomes" id="UP000477311">
    <property type="component" value="Unassembled WGS sequence"/>
</dbReference>